<dbReference type="CDD" id="cd00326">
    <property type="entry name" value="alpha_CA"/>
    <property type="match status" value="1"/>
</dbReference>
<evidence type="ECO:0000256" key="8">
    <source>
        <dbReference type="RuleBase" id="RU367011"/>
    </source>
</evidence>
<dbReference type="PROSITE" id="PS00162">
    <property type="entry name" value="ALPHA_CA_1"/>
    <property type="match status" value="1"/>
</dbReference>
<evidence type="ECO:0000256" key="4">
    <source>
        <dbReference type="ARBA" id="ARBA00022723"/>
    </source>
</evidence>
<dbReference type="InterPro" id="IPR023561">
    <property type="entry name" value="Carbonic_anhydrase_a-class"/>
</dbReference>
<proteinExistence type="inferred from homology"/>
<evidence type="ECO:0000313" key="11">
    <source>
        <dbReference type="EMBL" id="KAL3385709.1"/>
    </source>
</evidence>
<dbReference type="GO" id="GO:0008270">
    <property type="term" value="F:zinc ion binding"/>
    <property type="evidence" value="ECO:0007669"/>
    <property type="project" value="UniProtKB-UniRule"/>
</dbReference>
<evidence type="ECO:0000256" key="5">
    <source>
        <dbReference type="ARBA" id="ARBA00022833"/>
    </source>
</evidence>
<reference evidence="11 12" key="1">
    <citation type="journal article" date="2024" name="bioRxiv">
        <title>A reference genome for Trichogramma kaykai: A tiny desert-dwelling parasitoid wasp with competing sex-ratio distorters.</title>
        <authorList>
            <person name="Culotta J."/>
            <person name="Lindsey A.R."/>
        </authorList>
    </citation>
    <scope>NUCLEOTIDE SEQUENCE [LARGE SCALE GENOMIC DNA]</scope>
    <source>
        <strain evidence="11 12">KSX58</strain>
    </source>
</reference>
<protein>
    <recommendedName>
        <fullName evidence="3 8">Carbonic anhydrase</fullName>
        <ecNumber evidence="3 8">4.2.1.1</ecNumber>
    </recommendedName>
</protein>
<evidence type="ECO:0000256" key="6">
    <source>
        <dbReference type="ARBA" id="ARBA00023239"/>
    </source>
</evidence>
<dbReference type="AlphaFoldDB" id="A0ABD2VY61"/>
<dbReference type="PROSITE" id="PS51144">
    <property type="entry name" value="ALPHA_CA_2"/>
    <property type="match status" value="1"/>
</dbReference>
<feature type="compositionally biased region" description="Basic and acidic residues" evidence="9">
    <location>
        <begin position="59"/>
        <end position="75"/>
    </location>
</feature>
<dbReference type="GO" id="GO:0004089">
    <property type="term" value="F:carbonate dehydratase activity"/>
    <property type="evidence" value="ECO:0007669"/>
    <property type="project" value="UniProtKB-UniRule"/>
</dbReference>
<keyword evidence="4 8" id="KW-0479">Metal-binding</keyword>
<dbReference type="Pfam" id="PF00194">
    <property type="entry name" value="Carb_anhydrase"/>
    <property type="match status" value="1"/>
</dbReference>
<dbReference type="Proteomes" id="UP001627154">
    <property type="component" value="Unassembled WGS sequence"/>
</dbReference>
<sequence length="329" mass="37739">MEISLRLGRWLMVMSLALTLIIGSNHAMRLPRLAREDEDGSLQSIEEDILEEEESSTEETSHDANGRGQHFDYKKSDEWPNEYPICAGDRQSPVNIELHHVRSMEPGRPPLGRFGYDKKPTRMKIVNNGHTVQLSGEWPAKDTPTIYGGPLTGLYELAQIHFHWGPDNTAGSEHTVANQSFPLEMHLVHWKKSYENISEAMLHDDGLAVIGYLMSVDKNPNTGLERMRASFNKILRPQQTTEIEPFPLTLFDLDLLKEGYVTYVGSLTTPPCNESAIWLLSVRIKDVTMDEMDSFRKLRMENHNEHNYRRVQPLNGRSITYYYDIFGIH</sequence>
<dbReference type="EC" id="4.2.1.1" evidence="3 8"/>
<dbReference type="SMART" id="SM01057">
    <property type="entry name" value="Carb_anhydrase"/>
    <property type="match status" value="1"/>
</dbReference>
<evidence type="ECO:0000256" key="7">
    <source>
        <dbReference type="ARBA" id="ARBA00048348"/>
    </source>
</evidence>
<keyword evidence="6 8" id="KW-0456">Lyase</keyword>
<gene>
    <name evidence="11" type="ORF">TKK_018759</name>
</gene>
<dbReference type="PANTHER" id="PTHR18952">
    <property type="entry name" value="CARBONIC ANHYDRASE"/>
    <property type="match status" value="1"/>
</dbReference>
<dbReference type="InterPro" id="IPR001148">
    <property type="entry name" value="CA_dom"/>
</dbReference>
<keyword evidence="5 8" id="KW-0862">Zinc</keyword>
<comment type="caution">
    <text evidence="11">The sequence shown here is derived from an EMBL/GenBank/DDBJ whole genome shotgun (WGS) entry which is preliminary data.</text>
</comment>
<evidence type="ECO:0000259" key="10">
    <source>
        <dbReference type="PROSITE" id="PS51144"/>
    </source>
</evidence>
<evidence type="ECO:0000256" key="3">
    <source>
        <dbReference type="ARBA" id="ARBA00012925"/>
    </source>
</evidence>
<dbReference type="InterPro" id="IPR018338">
    <property type="entry name" value="Carbonic_anhydrase_a-class_CS"/>
</dbReference>
<dbReference type="SUPFAM" id="SSF51069">
    <property type="entry name" value="Carbonic anhydrase"/>
    <property type="match status" value="1"/>
</dbReference>
<name>A0ABD2VY61_9HYME</name>
<dbReference type="Gene3D" id="3.10.200.10">
    <property type="entry name" value="Alpha carbonic anhydrase"/>
    <property type="match status" value="1"/>
</dbReference>
<comment type="function">
    <text evidence="1 8">Reversible hydration of carbon dioxide.</text>
</comment>
<comment type="cofactor">
    <cofactor evidence="8">
        <name>Zn(2+)</name>
        <dbReference type="ChEBI" id="CHEBI:29105"/>
    </cofactor>
</comment>
<comment type="similarity">
    <text evidence="2 8">Belongs to the alpha-carbonic anhydrase family.</text>
</comment>
<evidence type="ECO:0000313" key="12">
    <source>
        <dbReference type="Proteomes" id="UP001627154"/>
    </source>
</evidence>
<dbReference type="InterPro" id="IPR036398">
    <property type="entry name" value="CA_dom_sf"/>
</dbReference>
<evidence type="ECO:0000256" key="2">
    <source>
        <dbReference type="ARBA" id="ARBA00010718"/>
    </source>
</evidence>
<organism evidence="11 12">
    <name type="scientific">Trichogramma kaykai</name>
    <dbReference type="NCBI Taxonomy" id="54128"/>
    <lineage>
        <taxon>Eukaryota</taxon>
        <taxon>Metazoa</taxon>
        <taxon>Ecdysozoa</taxon>
        <taxon>Arthropoda</taxon>
        <taxon>Hexapoda</taxon>
        <taxon>Insecta</taxon>
        <taxon>Pterygota</taxon>
        <taxon>Neoptera</taxon>
        <taxon>Endopterygota</taxon>
        <taxon>Hymenoptera</taxon>
        <taxon>Apocrita</taxon>
        <taxon>Proctotrupomorpha</taxon>
        <taxon>Chalcidoidea</taxon>
        <taxon>Trichogrammatidae</taxon>
        <taxon>Trichogramma</taxon>
    </lineage>
</organism>
<dbReference type="EMBL" id="JBJJXI010000153">
    <property type="protein sequence ID" value="KAL3385709.1"/>
    <property type="molecule type" value="Genomic_DNA"/>
</dbReference>
<keyword evidence="12" id="KW-1185">Reference proteome</keyword>
<dbReference type="PANTHER" id="PTHR18952:SF265">
    <property type="entry name" value="CARBONIC ANHYDRASE"/>
    <property type="match status" value="1"/>
</dbReference>
<accession>A0ABD2VY61</accession>
<comment type="catalytic activity">
    <reaction evidence="7 8">
        <text>hydrogencarbonate + H(+) = CO2 + H2O</text>
        <dbReference type="Rhea" id="RHEA:10748"/>
        <dbReference type="ChEBI" id="CHEBI:15377"/>
        <dbReference type="ChEBI" id="CHEBI:15378"/>
        <dbReference type="ChEBI" id="CHEBI:16526"/>
        <dbReference type="ChEBI" id="CHEBI:17544"/>
        <dbReference type="EC" id="4.2.1.1"/>
    </reaction>
</comment>
<evidence type="ECO:0000256" key="9">
    <source>
        <dbReference type="SAM" id="MobiDB-lite"/>
    </source>
</evidence>
<feature type="region of interest" description="Disordered" evidence="9">
    <location>
        <begin position="49"/>
        <end position="75"/>
    </location>
</feature>
<feature type="domain" description="Alpha-carbonic anhydrase" evidence="10">
    <location>
        <begin position="69"/>
        <end position="323"/>
    </location>
</feature>
<evidence type="ECO:0000256" key="1">
    <source>
        <dbReference type="ARBA" id="ARBA00002904"/>
    </source>
</evidence>